<gene>
    <name evidence="4" type="ordered locus">MTR_4g007610</name>
</gene>
<keyword evidence="1" id="KW-0539">Nucleus</keyword>
<reference evidence="4 6" key="1">
    <citation type="journal article" date="2011" name="Nature">
        <title>The Medicago genome provides insight into the evolution of rhizobial symbioses.</title>
        <authorList>
            <person name="Young N.D."/>
            <person name="Debelle F."/>
            <person name="Oldroyd G.E."/>
            <person name="Geurts R."/>
            <person name="Cannon S.B."/>
            <person name="Udvardi M.K."/>
            <person name="Benedito V.A."/>
            <person name="Mayer K.F."/>
            <person name="Gouzy J."/>
            <person name="Schoof H."/>
            <person name="Van de Peer Y."/>
            <person name="Proost S."/>
            <person name="Cook D.R."/>
            <person name="Meyers B.C."/>
            <person name="Spannagl M."/>
            <person name="Cheung F."/>
            <person name="De Mita S."/>
            <person name="Krishnakumar V."/>
            <person name="Gundlach H."/>
            <person name="Zhou S."/>
            <person name="Mudge J."/>
            <person name="Bharti A.K."/>
            <person name="Murray J.D."/>
            <person name="Naoumkina M.A."/>
            <person name="Rosen B."/>
            <person name="Silverstein K.A."/>
            <person name="Tang H."/>
            <person name="Rombauts S."/>
            <person name="Zhao P.X."/>
            <person name="Zhou P."/>
            <person name="Barbe V."/>
            <person name="Bardou P."/>
            <person name="Bechner M."/>
            <person name="Bellec A."/>
            <person name="Berger A."/>
            <person name="Berges H."/>
            <person name="Bidwell S."/>
            <person name="Bisseling T."/>
            <person name="Choisne N."/>
            <person name="Couloux A."/>
            <person name="Denny R."/>
            <person name="Deshpande S."/>
            <person name="Dai X."/>
            <person name="Doyle J.J."/>
            <person name="Dudez A.M."/>
            <person name="Farmer A.D."/>
            <person name="Fouteau S."/>
            <person name="Franken C."/>
            <person name="Gibelin C."/>
            <person name="Gish J."/>
            <person name="Goldstein S."/>
            <person name="Gonzalez A.J."/>
            <person name="Green P.J."/>
            <person name="Hallab A."/>
            <person name="Hartog M."/>
            <person name="Hua A."/>
            <person name="Humphray S.J."/>
            <person name="Jeong D.H."/>
            <person name="Jing Y."/>
            <person name="Jocker A."/>
            <person name="Kenton S.M."/>
            <person name="Kim D.J."/>
            <person name="Klee K."/>
            <person name="Lai H."/>
            <person name="Lang C."/>
            <person name="Lin S."/>
            <person name="Macmil S.L."/>
            <person name="Magdelenat G."/>
            <person name="Matthews L."/>
            <person name="McCorrison J."/>
            <person name="Monaghan E.L."/>
            <person name="Mun J.H."/>
            <person name="Najar F.Z."/>
            <person name="Nicholson C."/>
            <person name="Noirot C."/>
            <person name="O'Bleness M."/>
            <person name="Paule C.R."/>
            <person name="Poulain J."/>
            <person name="Prion F."/>
            <person name="Qin B."/>
            <person name="Qu C."/>
            <person name="Retzel E.F."/>
            <person name="Riddle C."/>
            <person name="Sallet E."/>
            <person name="Samain S."/>
            <person name="Samson N."/>
            <person name="Sanders I."/>
            <person name="Saurat O."/>
            <person name="Scarpelli C."/>
            <person name="Schiex T."/>
            <person name="Segurens B."/>
            <person name="Severin A.J."/>
            <person name="Sherrier D.J."/>
            <person name="Shi R."/>
            <person name="Sims S."/>
            <person name="Singer S.R."/>
            <person name="Sinharoy S."/>
            <person name="Sterck L."/>
            <person name="Viollet A."/>
            <person name="Wang B.B."/>
            <person name="Wang K."/>
            <person name="Wang M."/>
            <person name="Wang X."/>
            <person name="Warfsmann J."/>
            <person name="Weissenbach J."/>
            <person name="White D.D."/>
            <person name="White J.D."/>
            <person name="Wiley G.B."/>
            <person name="Wincker P."/>
            <person name="Xing Y."/>
            <person name="Yang L."/>
            <person name="Yao Z."/>
            <person name="Ying F."/>
            <person name="Zhai J."/>
            <person name="Zhou L."/>
            <person name="Zuber A."/>
            <person name="Denarie J."/>
            <person name="Dixon R.A."/>
            <person name="May G.D."/>
            <person name="Schwartz D.C."/>
            <person name="Rogers J."/>
            <person name="Quetier F."/>
            <person name="Town C.D."/>
            <person name="Roe B.A."/>
        </authorList>
    </citation>
    <scope>NUCLEOTIDE SEQUENCE [LARGE SCALE GENOMIC DNA]</scope>
    <source>
        <strain evidence="4">A17</strain>
        <strain evidence="5 6">cv. Jemalong A17</strain>
    </source>
</reference>
<dbReference type="PROSITE" id="PS50118">
    <property type="entry name" value="HMG_BOX_2"/>
    <property type="match status" value="1"/>
</dbReference>
<dbReference type="PANTHER" id="PTHR47658">
    <property type="entry name" value="HIGH MOBILITY GROUP B PROTEIN 12-RELATED"/>
    <property type="match status" value="1"/>
</dbReference>
<evidence type="ECO:0000313" key="6">
    <source>
        <dbReference type="Proteomes" id="UP000002051"/>
    </source>
</evidence>
<evidence type="ECO:0000313" key="4">
    <source>
        <dbReference type="EMBL" id="KEH28568.1"/>
    </source>
</evidence>
<dbReference type="Pfam" id="PF00505">
    <property type="entry name" value="HMG_box"/>
    <property type="match status" value="1"/>
</dbReference>
<keyword evidence="1" id="KW-0238">DNA-binding</keyword>
<dbReference type="Proteomes" id="UP000002051">
    <property type="component" value="Chromosome 4"/>
</dbReference>
<evidence type="ECO:0000259" key="3">
    <source>
        <dbReference type="PROSITE" id="PS50118"/>
    </source>
</evidence>
<dbReference type="HOGENOM" id="CLU_678569_0_0_1"/>
<feature type="transmembrane region" description="Helical" evidence="2">
    <location>
        <begin position="61"/>
        <end position="79"/>
    </location>
</feature>
<keyword evidence="2" id="KW-0812">Transmembrane</keyword>
<dbReference type="GO" id="GO:0003677">
    <property type="term" value="F:DNA binding"/>
    <property type="evidence" value="ECO:0000318"/>
    <property type="project" value="GO_Central"/>
</dbReference>
<evidence type="ECO:0000256" key="2">
    <source>
        <dbReference type="SAM" id="Phobius"/>
    </source>
</evidence>
<feature type="DNA-binding region" description="HMG box" evidence="1">
    <location>
        <begin position="282"/>
        <end position="347"/>
    </location>
</feature>
<reference evidence="4 6" key="2">
    <citation type="journal article" date="2014" name="BMC Genomics">
        <title>An improved genome release (version Mt4.0) for the model legume Medicago truncatula.</title>
        <authorList>
            <person name="Tang H."/>
            <person name="Krishnakumar V."/>
            <person name="Bidwell S."/>
            <person name="Rosen B."/>
            <person name="Chan A."/>
            <person name="Zhou S."/>
            <person name="Gentzbittel L."/>
            <person name="Childs K.L."/>
            <person name="Yandell M."/>
            <person name="Gundlach H."/>
            <person name="Mayer K.F."/>
            <person name="Schwartz D.C."/>
            <person name="Town C.D."/>
        </authorList>
    </citation>
    <scope>GENOME REANNOTATION</scope>
    <source>
        <strain evidence="4">A17</strain>
        <strain evidence="5 6">cv. Jemalong A17</strain>
    </source>
</reference>
<dbReference type="InterPro" id="IPR036910">
    <property type="entry name" value="HMG_box_dom_sf"/>
</dbReference>
<dbReference type="SUPFAM" id="SSF47095">
    <property type="entry name" value="HMG-box"/>
    <property type="match status" value="1"/>
</dbReference>
<dbReference type="Gene3D" id="1.10.30.10">
    <property type="entry name" value="High mobility group box domain"/>
    <property type="match status" value="1"/>
</dbReference>
<dbReference type="EnsemblPlants" id="KEH28568">
    <property type="protein sequence ID" value="KEH28568"/>
    <property type="gene ID" value="MTR_4g007610"/>
</dbReference>
<keyword evidence="2" id="KW-0472">Membrane</keyword>
<evidence type="ECO:0000256" key="1">
    <source>
        <dbReference type="PROSITE-ProRule" id="PRU00267"/>
    </source>
</evidence>
<dbReference type="GO" id="GO:0005634">
    <property type="term" value="C:nucleus"/>
    <property type="evidence" value="ECO:0000318"/>
    <property type="project" value="GO_Central"/>
</dbReference>
<feature type="domain" description="HMG box" evidence="3">
    <location>
        <begin position="282"/>
        <end position="347"/>
    </location>
</feature>
<name>A0A072UHG8_MEDTR</name>
<organism evidence="4 6">
    <name type="scientific">Medicago truncatula</name>
    <name type="common">Barrel medic</name>
    <name type="synonym">Medicago tribuloides</name>
    <dbReference type="NCBI Taxonomy" id="3880"/>
    <lineage>
        <taxon>Eukaryota</taxon>
        <taxon>Viridiplantae</taxon>
        <taxon>Streptophyta</taxon>
        <taxon>Embryophyta</taxon>
        <taxon>Tracheophyta</taxon>
        <taxon>Spermatophyta</taxon>
        <taxon>Magnoliopsida</taxon>
        <taxon>eudicotyledons</taxon>
        <taxon>Gunneridae</taxon>
        <taxon>Pentapetalae</taxon>
        <taxon>rosids</taxon>
        <taxon>fabids</taxon>
        <taxon>Fabales</taxon>
        <taxon>Fabaceae</taxon>
        <taxon>Papilionoideae</taxon>
        <taxon>50 kb inversion clade</taxon>
        <taxon>NPAAA clade</taxon>
        <taxon>Hologalegina</taxon>
        <taxon>IRL clade</taxon>
        <taxon>Trifolieae</taxon>
        <taxon>Medicago</taxon>
    </lineage>
</organism>
<dbReference type="PANTHER" id="PTHR47658:SF1">
    <property type="entry name" value="MEIOSIS INITIATOR PROTEIN"/>
    <property type="match status" value="1"/>
</dbReference>
<proteinExistence type="predicted"/>
<reference evidence="5" key="3">
    <citation type="submission" date="2015-04" db="UniProtKB">
        <authorList>
            <consortium name="EnsemblPlants"/>
        </authorList>
    </citation>
    <scope>IDENTIFICATION</scope>
    <source>
        <strain evidence="5">cv. Jemalong A17</strain>
    </source>
</reference>
<protein>
    <submittedName>
        <fullName evidence="4">HMG (High mobility group) box protein</fullName>
    </submittedName>
</protein>
<dbReference type="InterPro" id="IPR009071">
    <property type="entry name" value="HMG_box_dom"/>
</dbReference>
<evidence type="ECO:0000313" key="5">
    <source>
        <dbReference type="EnsemblPlants" id="KEH28568"/>
    </source>
</evidence>
<keyword evidence="2" id="KW-1133">Transmembrane helix</keyword>
<dbReference type="EMBL" id="CM001220">
    <property type="protein sequence ID" value="KEH28568.1"/>
    <property type="molecule type" value="Genomic_DNA"/>
</dbReference>
<dbReference type="GO" id="GO:0010197">
    <property type="term" value="P:polar nucleus fusion"/>
    <property type="evidence" value="ECO:0000318"/>
    <property type="project" value="GO_Central"/>
</dbReference>
<dbReference type="AlphaFoldDB" id="A0A072UHG8"/>
<sequence>MEDSTRSNLTRKLVNDCHKRVGKVVLKVKTFIRFQTSQLSVTSVAGLASLCFGLLVSASGIVLWVLFVSAVVGVFPAVLSKLQSKTPIVNPANCKLKGMKYCVHVRTIRIVVGTIERMCLSICFVTDLMQVIRNGFFMERDYLQESQFGNQLFEEPIVIDDKNVGWFRNDVPGTTVDACVSELEDFLSLLPNASEQISSRDDILSQVLGKDRHGYVRTYGKEIQPVDNLAEVKPKKIASCPSGSKPEVLEVQQEKPRILGNKHKSKERKAKKIKVEKDHDMLENPPSSFSLLWDKFGKNFKEVDRNSGVNKMAVKAWNSMSNEDKQHYLDKAAKRKAKHEKLKKKVVTRLSRDQITLFKTFHDTIQNCARLTINHAALQYKTSTTTCATDCGNVANRSRITPSVWY</sequence>
<keyword evidence="6" id="KW-1185">Reference proteome</keyword>
<accession>A0A072UHG8</accession>